<dbReference type="AlphaFoldDB" id="A0A1H3C8B7"/>
<reference evidence="1 2" key="1">
    <citation type="submission" date="2016-10" db="EMBL/GenBank/DDBJ databases">
        <authorList>
            <person name="de Groot N.N."/>
        </authorList>
    </citation>
    <scope>NUCLEOTIDE SEQUENCE [LARGE SCALE GENOMIC DNA]</scope>
    <source>
        <strain evidence="1 2">CGMCC 1.8894</strain>
    </source>
</reference>
<dbReference type="Proteomes" id="UP000198539">
    <property type="component" value="Unassembled WGS sequence"/>
</dbReference>
<name>A0A1H3C8B7_9RHOB</name>
<proteinExistence type="predicted"/>
<dbReference type="RefSeq" id="WP_092891212.1">
    <property type="nucleotide sequence ID" value="NZ_CP061498.1"/>
</dbReference>
<gene>
    <name evidence="1" type="ORF">SAMN04488238_10965</name>
</gene>
<accession>A0A1H3C8B7</accession>
<keyword evidence="2" id="KW-1185">Reference proteome</keyword>
<evidence type="ECO:0000313" key="2">
    <source>
        <dbReference type="Proteomes" id="UP000198539"/>
    </source>
</evidence>
<protein>
    <submittedName>
        <fullName evidence="1">Uncharacterized protein</fullName>
    </submittedName>
</protein>
<evidence type="ECO:0000313" key="1">
    <source>
        <dbReference type="EMBL" id="SDX50336.1"/>
    </source>
</evidence>
<dbReference type="EMBL" id="FNOM01000009">
    <property type="protein sequence ID" value="SDX50336.1"/>
    <property type="molecule type" value="Genomic_DNA"/>
</dbReference>
<organism evidence="1 2">
    <name type="scientific">Roseicitreum antarcticum</name>
    <dbReference type="NCBI Taxonomy" id="564137"/>
    <lineage>
        <taxon>Bacteria</taxon>
        <taxon>Pseudomonadati</taxon>
        <taxon>Pseudomonadota</taxon>
        <taxon>Alphaproteobacteria</taxon>
        <taxon>Rhodobacterales</taxon>
        <taxon>Paracoccaceae</taxon>
        <taxon>Roseicitreum</taxon>
    </lineage>
</organism>
<sequence length="91" mass="9508">MSSNARNTTLTCRAAASLLRAKAQCCGTRDTAPSPVIGCFSGTPDASFLKRRRRVAAGMTGMTGNPYAALRNLAGALVLGDAAREPRRPGR</sequence>